<evidence type="ECO:0000256" key="2">
    <source>
        <dbReference type="ARBA" id="ARBA00022842"/>
    </source>
</evidence>
<comment type="cofactor">
    <cofactor evidence="5">
        <name>a divalent metal cation</name>
        <dbReference type="ChEBI" id="CHEBI:60240"/>
    </cofactor>
</comment>
<dbReference type="GO" id="GO:0009234">
    <property type="term" value="P:menaquinone biosynthetic process"/>
    <property type="evidence" value="ECO:0007669"/>
    <property type="project" value="UniProtKB-UniRule"/>
</dbReference>
<feature type="region of interest" description="Disordered" evidence="6">
    <location>
        <begin position="315"/>
        <end position="339"/>
    </location>
</feature>
<dbReference type="SFLD" id="SFLDF00009">
    <property type="entry name" value="o-succinylbenzoate_synthase"/>
    <property type="match status" value="1"/>
</dbReference>
<feature type="binding site" evidence="5">
    <location>
        <position position="224"/>
    </location>
    <ligand>
        <name>Mg(2+)</name>
        <dbReference type="ChEBI" id="CHEBI:18420"/>
    </ligand>
</feature>
<reference evidence="8 9" key="1">
    <citation type="journal article" date="2019" name="Int. J. Syst. Evol. Microbiol.">
        <title>The Global Catalogue of Microorganisms (GCM) 10K type strain sequencing project: providing services to taxonomists for standard genome sequencing and annotation.</title>
        <authorList>
            <consortium name="The Broad Institute Genomics Platform"/>
            <consortium name="The Broad Institute Genome Sequencing Center for Infectious Disease"/>
            <person name="Wu L."/>
            <person name="Ma J."/>
        </authorList>
    </citation>
    <scope>NUCLEOTIDE SEQUENCE [LARGE SCALE GENOMIC DNA]</scope>
    <source>
        <strain evidence="8 9">JCM 19585</strain>
    </source>
</reference>
<keyword evidence="5" id="KW-0474">Menaquinone biosynthesis</keyword>
<keyword evidence="2 5" id="KW-0460">Magnesium</keyword>
<comment type="pathway">
    <text evidence="5">Quinol/quinone metabolism; menaquinone biosynthesis.</text>
</comment>
<evidence type="ECO:0000256" key="5">
    <source>
        <dbReference type="HAMAP-Rule" id="MF_00470"/>
    </source>
</evidence>
<dbReference type="SUPFAM" id="SSF54826">
    <property type="entry name" value="Enolase N-terminal domain-like"/>
    <property type="match status" value="1"/>
</dbReference>
<feature type="binding site" evidence="5">
    <location>
        <position position="174"/>
    </location>
    <ligand>
        <name>Mg(2+)</name>
        <dbReference type="ChEBI" id="CHEBI:18420"/>
    </ligand>
</feature>
<dbReference type="SMART" id="SM00922">
    <property type="entry name" value="MR_MLE"/>
    <property type="match status" value="1"/>
</dbReference>
<dbReference type="EC" id="4.2.1.113" evidence="5"/>
<dbReference type="SFLD" id="SFLDG00180">
    <property type="entry name" value="muconate_cycloisomerase"/>
    <property type="match status" value="1"/>
</dbReference>
<feature type="binding site" evidence="5">
    <location>
        <position position="200"/>
    </location>
    <ligand>
        <name>Mg(2+)</name>
        <dbReference type="ChEBI" id="CHEBI:18420"/>
    </ligand>
</feature>
<comment type="similarity">
    <text evidence="5">Belongs to the mandelate racemase/muconate lactonizing enzyme family. MenC type 1 subfamily.</text>
</comment>
<evidence type="ECO:0000256" key="3">
    <source>
        <dbReference type="ARBA" id="ARBA00023235"/>
    </source>
</evidence>
<dbReference type="GO" id="GO:0043748">
    <property type="term" value="F:O-succinylbenzoate synthase activity"/>
    <property type="evidence" value="ECO:0007669"/>
    <property type="project" value="UniProtKB-EC"/>
</dbReference>
<accession>A0A830ERD3</accession>
<evidence type="ECO:0000259" key="7">
    <source>
        <dbReference type="SMART" id="SM00922"/>
    </source>
</evidence>
<evidence type="ECO:0000256" key="1">
    <source>
        <dbReference type="ARBA" id="ARBA00022723"/>
    </source>
</evidence>
<dbReference type="InterPro" id="IPR029017">
    <property type="entry name" value="Enolase-like_N"/>
</dbReference>
<dbReference type="PANTHER" id="PTHR48073">
    <property type="entry name" value="O-SUCCINYLBENZOATE SYNTHASE-RELATED"/>
    <property type="match status" value="1"/>
</dbReference>
<dbReference type="InterPro" id="IPR036849">
    <property type="entry name" value="Enolase-like_C_sf"/>
</dbReference>
<dbReference type="GO" id="GO:0016854">
    <property type="term" value="F:racemase and epimerase activity"/>
    <property type="evidence" value="ECO:0007669"/>
    <property type="project" value="UniProtKB-ARBA"/>
</dbReference>
<dbReference type="GO" id="GO:0000287">
    <property type="term" value="F:magnesium ion binding"/>
    <property type="evidence" value="ECO:0007669"/>
    <property type="project" value="UniProtKB-UniRule"/>
</dbReference>
<feature type="domain" description="Mandelate racemase/muconate lactonizing enzyme C-terminal" evidence="7">
    <location>
        <begin position="125"/>
        <end position="221"/>
    </location>
</feature>
<evidence type="ECO:0000313" key="9">
    <source>
        <dbReference type="Proteomes" id="UP000628840"/>
    </source>
</evidence>
<dbReference type="Gene3D" id="3.30.390.10">
    <property type="entry name" value="Enolase-like, N-terminal domain"/>
    <property type="match status" value="1"/>
</dbReference>
<dbReference type="Pfam" id="PF13378">
    <property type="entry name" value="MR_MLE_C"/>
    <property type="match status" value="1"/>
</dbReference>
<comment type="caution">
    <text evidence="8">The sequence shown here is derived from an EMBL/GenBank/DDBJ whole genome shotgun (WGS) entry which is preliminary data.</text>
</comment>
<proteinExistence type="inferred from homology"/>
<name>A0A830ERD3_9EURY</name>
<gene>
    <name evidence="5" type="primary">menC</name>
    <name evidence="8" type="ORF">GCM10009037_02450</name>
</gene>
<dbReference type="PANTHER" id="PTHR48073:SF2">
    <property type="entry name" value="O-SUCCINYLBENZOATE SYNTHASE"/>
    <property type="match status" value="1"/>
</dbReference>
<dbReference type="Proteomes" id="UP000628840">
    <property type="component" value="Unassembled WGS sequence"/>
</dbReference>
<dbReference type="InterPro" id="IPR029065">
    <property type="entry name" value="Enolase_C-like"/>
</dbReference>
<comment type="function">
    <text evidence="5">Converts 2-succinyl-6-hydroxy-2,4-cyclohexadiene-1-carboxylate (SHCHC) to 2-succinylbenzoate (OSB).</text>
</comment>
<keyword evidence="1 5" id="KW-0479">Metal-binding</keyword>
<dbReference type="Gene3D" id="3.20.20.120">
    <property type="entry name" value="Enolase-like C-terminal domain"/>
    <property type="match status" value="1"/>
</dbReference>
<dbReference type="InterPro" id="IPR010196">
    <property type="entry name" value="OSB_synthase_MenC1"/>
</dbReference>
<dbReference type="SFLD" id="SFLDS00001">
    <property type="entry name" value="Enolase"/>
    <property type="match status" value="1"/>
</dbReference>
<dbReference type="OrthoDB" id="214520at2157"/>
<dbReference type="AlphaFoldDB" id="A0A830ERD3"/>
<protein>
    <recommendedName>
        <fullName evidence="5">o-succinylbenzoate synthase</fullName>
        <shortName evidence="5">OSB synthase</shortName>
        <shortName evidence="5">OSBS</shortName>
        <ecNumber evidence="5">4.2.1.113</ecNumber>
    </recommendedName>
    <alternativeName>
        <fullName evidence="5">4-(2'-carboxyphenyl)-4-oxybutyric acid synthase</fullName>
    </alternativeName>
    <alternativeName>
        <fullName evidence="5">o-succinylbenzoic acid synthase</fullName>
    </alternativeName>
</protein>
<keyword evidence="9" id="KW-1185">Reference proteome</keyword>
<comment type="catalytic activity">
    <reaction evidence="5">
        <text>(1R,6R)-6-hydroxy-2-succinyl-cyclohexa-2,4-diene-1-carboxylate = 2-succinylbenzoate + H2O</text>
        <dbReference type="Rhea" id="RHEA:10196"/>
        <dbReference type="ChEBI" id="CHEBI:15377"/>
        <dbReference type="ChEBI" id="CHEBI:18325"/>
        <dbReference type="ChEBI" id="CHEBI:58689"/>
        <dbReference type="EC" id="4.2.1.113"/>
    </reaction>
</comment>
<dbReference type="RefSeq" id="WP_188880327.1">
    <property type="nucleotide sequence ID" value="NZ_BMPF01000001.1"/>
</dbReference>
<keyword evidence="3" id="KW-0413">Isomerase</keyword>
<evidence type="ECO:0000313" key="8">
    <source>
        <dbReference type="EMBL" id="GGL22527.1"/>
    </source>
</evidence>
<sequence>MRVDPYALALATPLATAHGTISERRGFLVTVERDGVRGVGEAAPLPDWTESYDACRDALRSLDGDASPTDARRSLDGTPAARHAVALADLDADARERGVPLYRALGGDGAVESVPVNATVGDAPPEGTAERVRAAVDAGFRCVKVKVGVRALDADIERLRAVRDAAPDVTLRVDANEAWTRAEGARALGIFEGLDVALVEQPLDAADLAGHAALRGRGVDVALDESVAACGLGAVLDADAADAVVLKPMACGGPDRAVAAGRRARDAGVDPIVTTTYDAVHARTAAVHVAAALAPLRACGLATADALEADLAADPAPVESGRVRVPQGKGNGVPAPPRE</sequence>
<dbReference type="SUPFAM" id="SSF51604">
    <property type="entry name" value="Enolase C-terminal domain-like"/>
    <property type="match status" value="1"/>
</dbReference>
<dbReference type="InterPro" id="IPR013341">
    <property type="entry name" value="Mandelate_racemase_N_dom"/>
</dbReference>
<dbReference type="EMBL" id="BMPF01000001">
    <property type="protein sequence ID" value="GGL22527.1"/>
    <property type="molecule type" value="Genomic_DNA"/>
</dbReference>
<comment type="pathway">
    <text evidence="5">Quinol/quinone metabolism; 1,4-dihydroxy-2-naphthoate biosynthesis; 1,4-dihydroxy-2-naphthoate from chorismate: step 4/7.</text>
</comment>
<feature type="active site" description="Proton donor" evidence="5">
    <location>
        <position position="146"/>
    </location>
</feature>
<dbReference type="HAMAP" id="MF_00470">
    <property type="entry name" value="MenC_1"/>
    <property type="match status" value="1"/>
</dbReference>
<dbReference type="InterPro" id="IPR013342">
    <property type="entry name" value="Mandelate_racemase_C"/>
</dbReference>
<dbReference type="Pfam" id="PF02746">
    <property type="entry name" value="MR_MLE_N"/>
    <property type="match status" value="1"/>
</dbReference>
<feature type="active site" description="Proton acceptor" evidence="5">
    <location>
        <position position="247"/>
    </location>
</feature>
<dbReference type="UniPathway" id="UPA00079"/>
<evidence type="ECO:0000256" key="4">
    <source>
        <dbReference type="ARBA" id="ARBA00023239"/>
    </source>
</evidence>
<dbReference type="UniPathway" id="UPA01057">
    <property type="reaction ID" value="UER00165"/>
</dbReference>
<organism evidence="8 9">
    <name type="scientific">Halarchaeum grantii</name>
    <dbReference type="NCBI Taxonomy" id="1193105"/>
    <lineage>
        <taxon>Archaea</taxon>
        <taxon>Methanobacteriati</taxon>
        <taxon>Methanobacteriota</taxon>
        <taxon>Stenosarchaea group</taxon>
        <taxon>Halobacteria</taxon>
        <taxon>Halobacteriales</taxon>
        <taxon>Halobacteriaceae</taxon>
    </lineage>
</organism>
<keyword evidence="4 5" id="KW-0456">Lyase</keyword>
<evidence type="ECO:0000256" key="6">
    <source>
        <dbReference type="SAM" id="MobiDB-lite"/>
    </source>
</evidence>